<dbReference type="InterPro" id="IPR043131">
    <property type="entry name" value="BCAT-like_N"/>
</dbReference>
<dbReference type="PANTHER" id="PTHR42743">
    <property type="entry name" value="AMINO-ACID AMINOTRANSFERASE"/>
    <property type="match status" value="1"/>
</dbReference>
<evidence type="ECO:0000256" key="6">
    <source>
        <dbReference type="ARBA" id="ARBA00023239"/>
    </source>
</evidence>
<dbReference type="Gene3D" id="3.20.10.10">
    <property type="entry name" value="D-amino Acid Aminotransferase, subunit A, domain 2"/>
    <property type="match status" value="1"/>
</dbReference>
<dbReference type="EMBL" id="CP013099">
    <property type="protein sequence ID" value="ALP54805.1"/>
    <property type="molecule type" value="Genomic_DNA"/>
</dbReference>
<accession>A0A0S2TI27</accession>
<keyword evidence="4 14" id="KW-0663">Pyridoxal phosphate</keyword>
<dbReference type="FunFam" id="3.20.10.10:FF:000002">
    <property type="entry name" value="D-alanine aminotransferase"/>
    <property type="match status" value="1"/>
</dbReference>
<evidence type="ECO:0000256" key="3">
    <source>
        <dbReference type="ARBA" id="ARBA00011738"/>
    </source>
</evidence>
<dbReference type="STRING" id="1748243.Tel_09445"/>
<comment type="similarity">
    <text evidence="2 13">Belongs to the class-IV pyridoxal-phosphate-dependent aminotransferase family.</text>
</comment>
<dbReference type="InterPro" id="IPR036038">
    <property type="entry name" value="Aminotransferase-like"/>
</dbReference>
<evidence type="ECO:0000256" key="9">
    <source>
        <dbReference type="ARBA" id="ARBA00049529"/>
    </source>
</evidence>
<dbReference type="Proteomes" id="UP000055136">
    <property type="component" value="Chromosome"/>
</dbReference>
<dbReference type="AlphaFoldDB" id="A0A0S2TI27"/>
<evidence type="ECO:0000256" key="10">
    <source>
        <dbReference type="ARBA" id="ARBA00054027"/>
    </source>
</evidence>
<keyword evidence="16" id="KW-1185">Reference proteome</keyword>
<keyword evidence="5" id="KW-0289">Folate biosynthesis</keyword>
<dbReference type="InterPro" id="IPR001544">
    <property type="entry name" value="Aminotrans_IV"/>
</dbReference>
<dbReference type="PANTHER" id="PTHR42743:SF2">
    <property type="entry name" value="AMINODEOXYCHORISMATE LYASE"/>
    <property type="match status" value="1"/>
</dbReference>
<evidence type="ECO:0000256" key="8">
    <source>
        <dbReference type="ARBA" id="ARBA00035676"/>
    </source>
</evidence>
<evidence type="ECO:0000313" key="16">
    <source>
        <dbReference type="Proteomes" id="UP000055136"/>
    </source>
</evidence>
<dbReference type="InterPro" id="IPR017824">
    <property type="entry name" value="Aminodeoxychorismate_lyase_IV"/>
</dbReference>
<protein>
    <recommendedName>
        <fullName evidence="11 12">Aminodeoxychorismate lyase</fullName>
        <ecNumber evidence="8 12">4.1.3.38</ecNumber>
    </recommendedName>
</protein>
<name>A0A0S2TI27_9GAMM</name>
<reference evidence="15" key="1">
    <citation type="submission" date="2015-10" db="EMBL/GenBank/DDBJ databases">
        <title>Description of Candidatus Tenderia electrophaga gen. nov, sp. nov., an Uncultivated Electroautotroph from a Biocathode Enrichment.</title>
        <authorList>
            <person name="Eddie B.J."/>
            <person name="Malanoski A.P."/>
            <person name="Wang Z."/>
            <person name="Hall R.J."/>
            <person name="Oh S.D."/>
            <person name="Heiner C."/>
            <person name="Lin B."/>
            <person name="Strycharz-Glaven S.M."/>
        </authorList>
    </citation>
    <scope>NUCLEOTIDE SEQUENCE [LARGE SCALE GENOMIC DNA]</scope>
    <source>
        <strain evidence="15">NRL1</strain>
    </source>
</reference>
<comment type="cofactor">
    <cofactor evidence="1 14">
        <name>pyridoxal 5'-phosphate</name>
        <dbReference type="ChEBI" id="CHEBI:597326"/>
    </cofactor>
</comment>
<dbReference type="NCBIfam" id="NF004761">
    <property type="entry name" value="PRK06092.1"/>
    <property type="match status" value="1"/>
</dbReference>
<dbReference type="InterPro" id="IPR018300">
    <property type="entry name" value="Aminotrans_IV_CS"/>
</dbReference>
<dbReference type="GO" id="GO:0008153">
    <property type="term" value="P:4-aminobenzoate biosynthetic process"/>
    <property type="evidence" value="ECO:0007669"/>
    <property type="project" value="UniProtKB-UniRule"/>
</dbReference>
<evidence type="ECO:0000256" key="12">
    <source>
        <dbReference type="NCBIfam" id="TIGR03461"/>
    </source>
</evidence>
<keyword evidence="6" id="KW-0456">Lyase</keyword>
<dbReference type="InterPro" id="IPR043132">
    <property type="entry name" value="BCAT-like_C"/>
</dbReference>
<organism evidence="15 16">
    <name type="scientific">Candidatus Tenderia electrophaga</name>
    <dbReference type="NCBI Taxonomy" id="1748243"/>
    <lineage>
        <taxon>Bacteria</taxon>
        <taxon>Pseudomonadati</taxon>
        <taxon>Pseudomonadota</taxon>
        <taxon>Gammaproteobacteria</taxon>
        <taxon>Candidatus Tenderiales</taxon>
        <taxon>Candidatus Tenderiaceae</taxon>
        <taxon>Candidatus Tenderia</taxon>
    </lineage>
</organism>
<dbReference type="GO" id="GO:0008696">
    <property type="term" value="F:4-amino-4-deoxychorismate lyase activity"/>
    <property type="evidence" value="ECO:0007669"/>
    <property type="project" value="UniProtKB-UniRule"/>
</dbReference>
<dbReference type="PROSITE" id="PS00770">
    <property type="entry name" value="AA_TRANSFER_CLASS_4"/>
    <property type="match status" value="1"/>
</dbReference>
<sequence length="281" mass="31244">MPHLLNGHSAIDIGLQDRGLQYGDGLFETIAVRRGRLEFWQQHMQRLQAGCRRLQIPCPDSRLLLAEARHLLQGRSEAVIKIIVTRGEGGRGYRAPEYTLARPNRIVSLYDWPDHPAANQRAGVAARICTTALGINPALAGIKHLNRLEQVLARSEWDDAHIHEGLMLDVHGHLIEATMSNVFFIKAGTLYTPDLANCGVAGIMRDVILDIARSGHIPCDIGHFSRADLEAADELFICNSLIGIWPLKQLEQYSFPAGPLTHQIINALDRARHEHAGHENI</sequence>
<dbReference type="CDD" id="cd01559">
    <property type="entry name" value="ADCL_like"/>
    <property type="match status" value="1"/>
</dbReference>
<evidence type="ECO:0000256" key="14">
    <source>
        <dbReference type="RuleBase" id="RU004516"/>
    </source>
</evidence>
<dbReference type="KEGG" id="tee:Tel_09445"/>
<gene>
    <name evidence="15" type="ORF">Tel_09445</name>
</gene>
<dbReference type="Gene3D" id="3.30.470.10">
    <property type="match status" value="1"/>
</dbReference>
<dbReference type="GO" id="GO:0046656">
    <property type="term" value="P:folic acid biosynthetic process"/>
    <property type="evidence" value="ECO:0007669"/>
    <property type="project" value="UniProtKB-KW"/>
</dbReference>
<comment type="subunit">
    <text evidence="3">Homodimer.</text>
</comment>
<dbReference type="GO" id="GO:0030170">
    <property type="term" value="F:pyridoxal phosphate binding"/>
    <property type="evidence" value="ECO:0007669"/>
    <property type="project" value="InterPro"/>
</dbReference>
<evidence type="ECO:0000256" key="7">
    <source>
        <dbReference type="ARBA" id="ARBA00035633"/>
    </source>
</evidence>
<evidence type="ECO:0000256" key="5">
    <source>
        <dbReference type="ARBA" id="ARBA00022909"/>
    </source>
</evidence>
<proteinExistence type="inferred from homology"/>
<comment type="function">
    <text evidence="10">Involved in the biosynthesis of p-aminobenzoate (PABA), a precursor of tetrahydrofolate. Converts 4-amino-4-deoxychorismate into 4-aminobenzoate (PABA) and pyruvate.</text>
</comment>
<evidence type="ECO:0000256" key="11">
    <source>
        <dbReference type="ARBA" id="ARBA00069174"/>
    </source>
</evidence>
<evidence type="ECO:0000256" key="13">
    <source>
        <dbReference type="RuleBase" id="RU004106"/>
    </source>
</evidence>
<dbReference type="NCBIfam" id="TIGR03461">
    <property type="entry name" value="pabC_Proteo"/>
    <property type="match status" value="1"/>
</dbReference>
<dbReference type="InterPro" id="IPR050571">
    <property type="entry name" value="Class-IV_PLP-Dep_Aminotrnsfr"/>
</dbReference>
<evidence type="ECO:0000256" key="2">
    <source>
        <dbReference type="ARBA" id="ARBA00009320"/>
    </source>
</evidence>
<evidence type="ECO:0000256" key="1">
    <source>
        <dbReference type="ARBA" id="ARBA00001933"/>
    </source>
</evidence>
<dbReference type="Pfam" id="PF01063">
    <property type="entry name" value="Aminotran_4"/>
    <property type="match status" value="1"/>
</dbReference>
<comment type="catalytic activity">
    <reaction evidence="9">
        <text>4-amino-4-deoxychorismate = 4-aminobenzoate + pyruvate + H(+)</text>
        <dbReference type="Rhea" id="RHEA:16201"/>
        <dbReference type="ChEBI" id="CHEBI:15361"/>
        <dbReference type="ChEBI" id="CHEBI:15378"/>
        <dbReference type="ChEBI" id="CHEBI:17836"/>
        <dbReference type="ChEBI" id="CHEBI:58406"/>
        <dbReference type="EC" id="4.1.3.38"/>
    </reaction>
</comment>
<dbReference type="SUPFAM" id="SSF56752">
    <property type="entry name" value="D-aminoacid aminotransferase-like PLP-dependent enzymes"/>
    <property type="match status" value="1"/>
</dbReference>
<comment type="pathway">
    <text evidence="7">Cofactor biosynthesis; tetrahydrofolate biosynthesis; 4-aminobenzoate from chorismate: step 2/2.</text>
</comment>
<dbReference type="GO" id="GO:0005829">
    <property type="term" value="C:cytosol"/>
    <property type="evidence" value="ECO:0007669"/>
    <property type="project" value="TreeGrafter"/>
</dbReference>
<evidence type="ECO:0000313" key="15">
    <source>
        <dbReference type="EMBL" id="ALP54805.1"/>
    </source>
</evidence>
<evidence type="ECO:0000256" key="4">
    <source>
        <dbReference type="ARBA" id="ARBA00022898"/>
    </source>
</evidence>
<dbReference type="EC" id="4.1.3.38" evidence="8 12"/>